<organism evidence="1">
    <name type="scientific">marine metagenome</name>
    <dbReference type="NCBI Taxonomy" id="408172"/>
    <lineage>
        <taxon>unclassified sequences</taxon>
        <taxon>metagenomes</taxon>
        <taxon>ecological metagenomes</taxon>
    </lineage>
</organism>
<sequence>MVDKILFWFGVDYTHYCLSHALQKKIDCEMYAIVDITERPKTFFENQKLVDFNKIWFFHDQIKKQQEKPDFEYLAKFEKKYKLNLWKLIQNERIFLYSNFHKFS</sequence>
<accession>A0A382Z0I4</accession>
<proteinExistence type="predicted"/>
<dbReference type="AlphaFoldDB" id="A0A382Z0I4"/>
<name>A0A382Z0I4_9ZZZZ</name>
<reference evidence="1" key="1">
    <citation type="submission" date="2018-05" db="EMBL/GenBank/DDBJ databases">
        <authorList>
            <person name="Lanie J.A."/>
            <person name="Ng W.-L."/>
            <person name="Kazmierczak K.M."/>
            <person name="Andrzejewski T.M."/>
            <person name="Davidsen T.M."/>
            <person name="Wayne K.J."/>
            <person name="Tettelin H."/>
            <person name="Glass J.I."/>
            <person name="Rusch D."/>
            <person name="Podicherti R."/>
            <person name="Tsui H.-C.T."/>
            <person name="Winkler M.E."/>
        </authorList>
    </citation>
    <scope>NUCLEOTIDE SEQUENCE</scope>
</reference>
<evidence type="ECO:0000313" key="1">
    <source>
        <dbReference type="EMBL" id="SVD88248.1"/>
    </source>
</evidence>
<dbReference type="EMBL" id="UINC01179529">
    <property type="protein sequence ID" value="SVD88248.1"/>
    <property type="molecule type" value="Genomic_DNA"/>
</dbReference>
<gene>
    <name evidence="1" type="ORF">METZ01_LOCUS441102</name>
</gene>
<feature type="non-terminal residue" evidence="1">
    <location>
        <position position="104"/>
    </location>
</feature>
<protein>
    <submittedName>
        <fullName evidence="1">Uncharacterized protein</fullName>
    </submittedName>
</protein>